<evidence type="ECO:0000256" key="2">
    <source>
        <dbReference type="ARBA" id="ARBA00022475"/>
    </source>
</evidence>
<dbReference type="SUPFAM" id="SSF52540">
    <property type="entry name" value="P-loop containing nucleoside triphosphate hydrolases"/>
    <property type="match status" value="2"/>
</dbReference>
<dbReference type="InterPro" id="IPR027417">
    <property type="entry name" value="P-loop_NTPase"/>
</dbReference>
<dbReference type="RefSeq" id="WP_345689009.1">
    <property type="nucleotide sequence ID" value="NZ_BAABRO010000028.1"/>
</dbReference>
<feature type="domain" description="ABC transporter" evidence="10">
    <location>
        <begin position="33"/>
        <end position="268"/>
    </location>
</feature>
<evidence type="ECO:0000313" key="11">
    <source>
        <dbReference type="EMBL" id="GAA5510793.1"/>
    </source>
</evidence>
<keyword evidence="3" id="KW-0762">Sugar transport</keyword>
<keyword evidence="12" id="KW-1185">Reference proteome</keyword>
<dbReference type="InterPro" id="IPR003593">
    <property type="entry name" value="AAA+_ATPase"/>
</dbReference>
<dbReference type="Proteomes" id="UP001416858">
    <property type="component" value="Unassembled WGS sequence"/>
</dbReference>
<dbReference type="CDD" id="cd03215">
    <property type="entry name" value="ABC_Carb_Monos_II"/>
    <property type="match status" value="1"/>
</dbReference>
<keyword evidence="2" id="KW-1003">Cell membrane</keyword>
<evidence type="ECO:0000256" key="8">
    <source>
        <dbReference type="ARBA" id="ARBA00023136"/>
    </source>
</evidence>
<dbReference type="InterPro" id="IPR003439">
    <property type="entry name" value="ABC_transporter-like_ATP-bd"/>
</dbReference>
<dbReference type="EMBL" id="BAABRO010000028">
    <property type="protein sequence ID" value="GAA5510793.1"/>
    <property type="molecule type" value="Genomic_DNA"/>
</dbReference>
<dbReference type="GO" id="GO:0005524">
    <property type="term" value="F:ATP binding"/>
    <property type="evidence" value="ECO:0007669"/>
    <property type="project" value="UniProtKB-KW"/>
</dbReference>
<feature type="compositionally biased region" description="Polar residues" evidence="9">
    <location>
        <begin position="8"/>
        <end position="23"/>
    </location>
</feature>
<sequence length="537" mass="57393">MSDPAATDSPTDPSSASVASENLTPAPPETARLAVSGISKQFPGVLALDHVSLHVMAGETLAVIGENGAGKSTLMKILAGIQPPDRGQILFGGVPVHFASTAAAMEAGVSLIHQELNLHENLSVAENIFLGREPNRWGIVDRKTMEALAETALRRVGLAISPRTSVAELSTAARQLVEVAKAISTEASVVIMDEPTSSLSTREALQLFEVVDSLRNANVSVIYISHRMAEVTRLADRVEVLRDGRNAGTLYKHAQDKKDQIHHESMVSRMVGRDIDKRFHRTAIPSGDVVLKVSGLRTPFPDAAPVDFSLRAGEIVGIGGLVGSGRSELLESIFGVTPPREGKIEVAGRLIPSGNVPAAITAGLALVPEDRKRTGLLIESSVRENATIVGISDCDTAPWVSQRWQHRVTAALIDQLQVKTASQETMIANLSGGNQQKIALGKWLIEHPKVLMLDEPTRGVDVGATDEIYRLLESLAKQGMAILFVSSEMEELLALADRVIVMHEGRVTGSLLRSEMSEEAIMRLAVGIAGEPPPTTA</sequence>
<feature type="domain" description="ABC transporter" evidence="10">
    <location>
        <begin position="284"/>
        <end position="529"/>
    </location>
</feature>
<keyword evidence="1" id="KW-0813">Transport</keyword>
<dbReference type="CDD" id="cd03216">
    <property type="entry name" value="ABC_Carb_Monos_I"/>
    <property type="match status" value="1"/>
</dbReference>
<evidence type="ECO:0000256" key="4">
    <source>
        <dbReference type="ARBA" id="ARBA00022737"/>
    </source>
</evidence>
<keyword evidence="4" id="KW-0677">Repeat</keyword>
<proteinExistence type="predicted"/>
<evidence type="ECO:0000256" key="3">
    <source>
        <dbReference type="ARBA" id="ARBA00022597"/>
    </source>
</evidence>
<keyword evidence="8" id="KW-0472">Membrane</keyword>
<reference evidence="11 12" key="1">
    <citation type="submission" date="2024-02" db="EMBL/GenBank/DDBJ databases">
        <title>Rhodopirellula caenicola NBRC 110016.</title>
        <authorList>
            <person name="Ichikawa N."/>
            <person name="Katano-Makiyama Y."/>
            <person name="Hidaka K."/>
        </authorList>
    </citation>
    <scope>NUCLEOTIDE SEQUENCE [LARGE SCALE GENOMIC DNA]</scope>
    <source>
        <strain evidence="11 12">NBRC 110016</strain>
    </source>
</reference>
<evidence type="ECO:0000256" key="9">
    <source>
        <dbReference type="SAM" id="MobiDB-lite"/>
    </source>
</evidence>
<dbReference type="Pfam" id="PF00005">
    <property type="entry name" value="ABC_tran"/>
    <property type="match status" value="2"/>
</dbReference>
<name>A0ABP9W0A9_9BACT</name>
<accession>A0ABP9W0A9</accession>
<feature type="region of interest" description="Disordered" evidence="9">
    <location>
        <begin position="1"/>
        <end position="27"/>
    </location>
</feature>
<dbReference type="InterPro" id="IPR017871">
    <property type="entry name" value="ABC_transporter-like_CS"/>
</dbReference>
<evidence type="ECO:0000256" key="6">
    <source>
        <dbReference type="ARBA" id="ARBA00022840"/>
    </source>
</evidence>
<dbReference type="Gene3D" id="3.40.50.300">
    <property type="entry name" value="P-loop containing nucleotide triphosphate hydrolases"/>
    <property type="match status" value="2"/>
</dbReference>
<evidence type="ECO:0000256" key="5">
    <source>
        <dbReference type="ARBA" id="ARBA00022741"/>
    </source>
</evidence>
<keyword evidence="5" id="KW-0547">Nucleotide-binding</keyword>
<organism evidence="11 12">
    <name type="scientific">Novipirellula caenicola</name>
    <dbReference type="NCBI Taxonomy" id="1536901"/>
    <lineage>
        <taxon>Bacteria</taxon>
        <taxon>Pseudomonadati</taxon>
        <taxon>Planctomycetota</taxon>
        <taxon>Planctomycetia</taxon>
        <taxon>Pirellulales</taxon>
        <taxon>Pirellulaceae</taxon>
        <taxon>Novipirellula</taxon>
    </lineage>
</organism>
<dbReference type="PROSITE" id="PS50893">
    <property type="entry name" value="ABC_TRANSPORTER_2"/>
    <property type="match status" value="2"/>
</dbReference>
<evidence type="ECO:0000256" key="1">
    <source>
        <dbReference type="ARBA" id="ARBA00022448"/>
    </source>
</evidence>
<dbReference type="InterPro" id="IPR050107">
    <property type="entry name" value="ABC_carbohydrate_import_ATPase"/>
</dbReference>
<comment type="caution">
    <text evidence="11">The sequence shown here is derived from an EMBL/GenBank/DDBJ whole genome shotgun (WGS) entry which is preliminary data.</text>
</comment>
<dbReference type="PANTHER" id="PTHR43790">
    <property type="entry name" value="CARBOHYDRATE TRANSPORT ATP-BINDING PROTEIN MG119-RELATED"/>
    <property type="match status" value="1"/>
</dbReference>
<keyword evidence="6 11" id="KW-0067">ATP-binding</keyword>
<dbReference type="PROSITE" id="PS00211">
    <property type="entry name" value="ABC_TRANSPORTER_1"/>
    <property type="match status" value="1"/>
</dbReference>
<evidence type="ECO:0000256" key="7">
    <source>
        <dbReference type="ARBA" id="ARBA00022967"/>
    </source>
</evidence>
<dbReference type="PANTHER" id="PTHR43790:SF3">
    <property type="entry name" value="D-ALLOSE IMPORT ATP-BINDING PROTEIN ALSA-RELATED"/>
    <property type="match status" value="1"/>
</dbReference>
<gene>
    <name evidence="11" type="primary">araG</name>
    <name evidence="11" type="ORF">Rcae01_06303</name>
</gene>
<evidence type="ECO:0000259" key="10">
    <source>
        <dbReference type="PROSITE" id="PS50893"/>
    </source>
</evidence>
<dbReference type="SMART" id="SM00382">
    <property type="entry name" value="AAA"/>
    <property type="match status" value="2"/>
</dbReference>
<evidence type="ECO:0000313" key="12">
    <source>
        <dbReference type="Proteomes" id="UP001416858"/>
    </source>
</evidence>
<keyword evidence="7" id="KW-1278">Translocase</keyword>
<protein>
    <submittedName>
        <fullName evidence="11">Arabinose import ATP-binding protein AraG</fullName>
    </submittedName>
</protein>